<dbReference type="EMBL" id="JBHUCZ010000001">
    <property type="protein sequence ID" value="MFD1566716.1"/>
    <property type="molecule type" value="Genomic_DNA"/>
</dbReference>
<organism evidence="2 3">
    <name type="scientific">Halolamina litorea</name>
    <dbReference type="NCBI Taxonomy" id="1515593"/>
    <lineage>
        <taxon>Archaea</taxon>
        <taxon>Methanobacteriati</taxon>
        <taxon>Methanobacteriota</taxon>
        <taxon>Stenosarchaea group</taxon>
        <taxon>Halobacteria</taxon>
        <taxon>Halobacteriales</taxon>
        <taxon>Haloferacaceae</taxon>
    </lineage>
</organism>
<dbReference type="InterPro" id="IPR016064">
    <property type="entry name" value="NAD/diacylglycerol_kinase_sf"/>
</dbReference>
<name>A0ABD6BP04_9EURY</name>
<feature type="region of interest" description="Disordered" evidence="1">
    <location>
        <begin position="1"/>
        <end position="22"/>
    </location>
</feature>
<accession>A0ABD6BP04</accession>
<sequence>MTQSPPISRVSLHGAPDADLGPLETVDADEDADAIVALDDAAVGDAALSDTSTPVLVVGVDDGRYGTDRDGLLAAGAALADGDYRTVSHPVFEVTVDGEPVTRGVFDATLMTAEPARISEYALAVEDERLFDVRADGIVVSAPLGSAAYGRAAGGPVVAPGGGLSVVPVSPFSTRASPWVVPGPLSLTVERDEGAVSLYVDGAEHGDVAPGDRVGMAVVDGFTALRPLAGGRAELEKH</sequence>
<evidence type="ECO:0000313" key="3">
    <source>
        <dbReference type="Proteomes" id="UP001597139"/>
    </source>
</evidence>
<evidence type="ECO:0000256" key="1">
    <source>
        <dbReference type="SAM" id="MobiDB-lite"/>
    </source>
</evidence>
<keyword evidence="3" id="KW-1185">Reference proteome</keyword>
<dbReference type="AlphaFoldDB" id="A0ABD6BP04"/>
<evidence type="ECO:0000313" key="2">
    <source>
        <dbReference type="EMBL" id="MFD1566716.1"/>
    </source>
</evidence>
<dbReference type="SUPFAM" id="SSF111331">
    <property type="entry name" value="NAD kinase/diacylglycerol kinase-like"/>
    <property type="match status" value="1"/>
</dbReference>
<dbReference type="PANTHER" id="PTHR20275">
    <property type="entry name" value="NAD KINASE"/>
    <property type="match status" value="1"/>
</dbReference>
<dbReference type="RefSeq" id="WP_267646010.1">
    <property type="nucleotide sequence ID" value="NZ_JANHGR010000001.1"/>
</dbReference>
<dbReference type="InterPro" id="IPR017437">
    <property type="entry name" value="ATP-NAD_kinase_PpnK-typ_C"/>
</dbReference>
<comment type="caution">
    <text evidence="2">The sequence shown here is derived from an EMBL/GenBank/DDBJ whole genome shotgun (WGS) entry which is preliminary data.</text>
</comment>
<dbReference type="Pfam" id="PF20143">
    <property type="entry name" value="NAD_kinase_C"/>
    <property type="match status" value="1"/>
</dbReference>
<protein>
    <recommendedName>
        <fullName evidence="4">NAD+ kinase</fullName>
    </recommendedName>
</protein>
<dbReference type="PANTHER" id="PTHR20275:SF43">
    <property type="entry name" value="BIFUNCTIONAL NADP PHOSPHATASE_NAD KINASE"/>
    <property type="match status" value="1"/>
</dbReference>
<dbReference type="Gene3D" id="2.60.200.30">
    <property type="entry name" value="Probable inorganic polyphosphate/atp-NAD kinase, domain 2"/>
    <property type="match status" value="1"/>
</dbReference>
<gene>
    <name evidence="2" type="ORF">ACFSAU_04360</name>
</gene>
<dbReference type="Proteomes" id="UP001597139">
    <property type="component" value="Unassembled WGS sequence"/>
</dbReference>
<evidence type="ECO:0008006" key="4">
    <source>
        <dbReference type="Google" id="ProtNLM"/>
    </source>
</evidence>
<reference evidence="2 3" key="1">
    <citation type="journal article" date="2019" name="Int. J. Syst. Evol. Microbiol.">
        <title>The Global Catalogue of Microorganisms (GCM) 10K type strain sequencing project: providing services to taxonomists for standard genome sequencing and annotation.</title>
        <authorList>
            <consortium name="The Broad Institute Genomics Platform"/>
            <consortium name="The Broad Institute Genome Sequencing Center for Infectious Disease"/>
            <person name="Wu L."/>
            <person name="Ma J."/>
        </authorList>
    </citation>
    <scope>NUCLEOTIDE SEQUENCE [LARGE SCALE GENOMIC DNA]</scope>
    <source>
        <strain evidence="2 3">CGMCC 1.12859</strain>
    </source>
</reference>
<proteinExistence type="predicted"/>